<evidence type="ECO:0000256" key="6">
    <source>
        <dbReference type="ARBA" id="ARBA00022723"/>
    </source>
</evidence>
<evidence type="ECO:0000256" key="3">
    <source>
        <dbReference type="ARBA" id="ARBA00022603"/>
    </source>
</evidence>
<keyword evidence="4" id="KW-0808">Transferase</keyword>
<dbReference type="Proteomes" id="UP000245942">
    <property type="component" value="Unassembled WGS sequence"/>
</dbReference>
<dbReference type="SMART" id="SM00508">
    <property type="entry name" value="PostSET"/>
    <property type="match status" value="1"/>
</dbReference>
<organism evidence="11 12">
    <name type="scientific">Pseudomicrostroma glucosiphilum</name>
    <dbReference type="NCBI Taxonomy" id="1684307"/>
    <lineage>
        <taxon>Eukaryota</taxon>
        <taxon>Fungi</taxon>
        <taxon>Dikarya</taxon>
        <taxon>Basidiomycota</taxon>
        <taxon>Ustilaginomycotina</taxon>
        <taxon>Exobasidiomycetes</taxon>
        <taxon>Microstromatales</taxon>
        <taxon>Microstromatales incertae sedis</taxon>
        <taxon>Pseudomicrostroma</taxon>
    </lineage>
</organism>
<proteinExistence type="predicted"/>
<dbReference type="EMBL" id="KZ819328">
    <property type="protein sequence ID" value="PWN20271.1"/>
    <property type="molecule type" value="Genomic_DNA"/>
</dbReference>
<dbReference type="InterPro" id="IPR001214">
    <property type="entry name" value="SET_dom"/>
</dbReference>
<protein>
    <submittedName>
        <fullName evidence="11">SET domain-containing protein</fullName>
    </submittedName>
</protein>
<dbReference type="PANTHER" id="PTHR46223">
    <property type="entry name" value="HISTONE-LYSINE N-METHYLTRANSFERASE SUV39H"/>
    <property type="match status" value="1"/>
</dbReference>
<feature type="domain" description="SET" evidence="9">
    <location>
        <begin position="1"/>
        <end position="128"/>
    </location>
</feature>
<dbReference type="InterPro" id="IPR050973">
    <property type="entry name" value="H3K9_Histone-Lys_N-MTase"/>
</dbReference>
<evidence type="ECO:0000256" key="4">
    <source>
        <dbReference type="ARBA" id="ARBA00022679"/>
    </source>
</evidence>
<evidence type="ECO:0000313" key="12">
    <source>
        <dbReference type="Proteomes" id="UP000245942"/>
    </source>
</evidence>
<gene>
    <name evidence="11" type="ORF">BCV69DRAFT_249626</name>
</gene>
<dbReference type="InterPro" id="IPR003616">
    <property type="entry name" value="Post-SET_dom"/>
</dbReference>
<dbReference type="GO" id="GO:0005694">
    <property type="term" value="C:chromosome"/>
    <property type="evidence" value="ECO:0007669"/>
    <property type="project" value="UniProtKB-SubCell"/>
</dbReference>
<dbReference type="InterPro" id="IPR046341">
    <property type="entry name" value="SET_dom_sf"/>
</dbReference>
<dbReference type="SUPFAM" id="SSF82199">
    <property type="entry name" value="SET domain"/>
    <property type="match status" value="1"/>
</dbReference>
<dbReference type="RefSeq" id="XP_025347431.1">
    <property type="nucleotide sequence ID" value="XM_025490348.1"/>
</dbReference>
<dbReference type="AlphaFoldDB" id="A0A316U754"/>
<sequence length="179" mass="19402">GLGLFSRSPLARGTFICEFAGELISDEETSRRWDEYKALGVGNYILCINEGLPESGDGVRTNIDPTRRGNVARFINHLCPPLTNLIILPVRCDSHLSLLPADVPAPPRAAIFAKRDIAADEELGYDYADASGQMQEEGEGDGEGGKGVTEGRERVEGRTTCRCGSVQCRGWLPSAAHRL</sequence>
<evidence type="ECO:0000256" key="1">
    <source>
        <dbReference type="ARBA" id="ARBA00004286"/>
    </source>
</evidence>
<dbReference type="PROSITE" id="PS50868">
    <property type="entry name" value="POST_SET"/>
    <property type="match status" value="1"/>
</dbReference>
<dbReference type="GO" id="GO:0046872">
    <property type="term" value="F:metal ion binding"/>
    <property type="evidence" value="ECO:0007669"/>
    <property type="project" value="UniProtKB-KW"/>
</dbReference>
<feature type="non-terminal residue" evidence="11">
    <location>
        <position position="1"/>
    </location>
</feature>
<dbReference type="Gene3D" id="2.170.270.10">
    <property type="entry name" value="SET domain"/>
    <property type="match status" value="1"/>
</dbReference>
<dbReference type="Pfam" id="PF00856">
    <property type="entry name" value="SET"/>
    <property type="match status" value="1"/>
</dbReference>
<dbReference type="GeneID" id="37012082"/>
<keyword evidence="5" id="KW-0949">S-adenosyl-L-methionine</keyword>
<dbReference type="GO" id="GO:0008168">
    <property type="term" value="F:methyltransferase activity"/>
    <property type="evidence" value="ECO:0007669"/>
    <property type="project" value="UniProtKB-KW"/>
</dbReference>
<evidence type="ECO:0000256" key="5">
    <source>
        <dbReference type="ARBA" id="ARBA00022691"/>
    </source>
</evidence>
<evidence type="ECO:0000313" key="11">
    <source>
        <dbReference type="EMBL" id="PWN20271.1"/>
    </source>
</evidence>
<keyword evidence="2" id="KW-0158">Chromosome</keyword>
<keyword evidence="7" id="KW-0862">Zinc</keyword>
<dbReference type="PROSITE" id="PS50280">
    <property type="entry name" value="SET"/>
    <property type="match status" value="1"/>
</dbReference>
<evidence type="ECO:0000256" key="8">
    <source>
        <dbReference type="SAM" id="MobiDB-lite"/>
    </source>
</evidence>
<keyword evidence="12" id="KW-1185">Reference proteome</keyword>
<evidence type="ECO:0000259" key="10">
    <source>
        <dbReference type="PROSITE" id="PS50868"/>
    </source>
</evidence>
<dbReference type="PANTHER" id="PTHR46223:SF3">
    <property type="entry name" value="HISTONE-LYSINE N-METHYLTRANSFERASE SET-23"/>
    <property type="match status" value="1"/>
</dbReference>
<feature type="domain" description="Post-SET" evidence="10">
    <location>
        <begin position="157"/>
        <end position="173"/>
    </location>
</feature>
<dbReference type="SMART" id="SM00317">
    <property type="entry name" value="SET"/>
    <property type="match status" value="1"/>
</dbReference>
<reference evidence="11 12" key="1">
    <citation type="journal article" date="2018" name="Mol. Biol. Evol.">
        <title>Broad Genomic Sampling Reveals a Smut Pathogenic Ancestry of the Fungal Clade Ustilaginomycotina.</title>
        <authorList>
            <person name="Kijpornyongpan T."/>
            <person name="Mondo S.J."/>
            <person name="Barry K."/>
            <person name="Sandor L."/>
            <person name="Lee J."/>
            <person name="Lipzen A."/>
            <person name="Pangilinan J."/>
            <person name="LaButti K."/>
            <person name="Hainaut M."/>
            <person name="Henrissat B."/>
            <person name="Grigoriev I.V."/>
            <person name="Spatafora J.W."/>
            <person name="Aime M.C."/>
        </authorList>
    </citation>
    <scope>NUCLEOTIDE SEQUENCE [LARGE SCALE GENOMIC DNA]</scope>
    <source>
        <strain evidence="11 12">MCA 4718</strain>
    </source>
</reference>
<comment type="subcellular location">
    <subcellularLocation>
        <location evidence="1">Chromosome</location>
    </subcellularLocation>
</comment>
<keyword evidence="6" id="KW-0479">Metal-binding</keyword>
<dbReference type="STRING" id="1684307.A0A316U754"/>
<keyword evidence="3" id="KW-0489">Methyltransferase</keyword>
<evidence type="ECO:0000256" key="7">
    <source>
        <dbReference type="ARBA" id="ARBA00022833"/>
    </source>
</evidence>
<name>A0A316U754_9BASI</name>
<dbReference type="OrthoDB" id="2506442at2759"/>
<feature type="region of interest" description="Disordered" evidence="8">
    <location>
        <begin position="131"/>
        <end position="153"/>
    </location>
</feature>
<accession>A0A316U754</accession>
<evidence type="ECO:0000256" key="2">
    <source>
        <dbReference type="ARBA" id="ARBA00022454"/>
    </source>
</evidence>
<dbReference type="GO" id="GO:0032259">
    <property type="term" value="P:methylation"/>
    <property type="evidence" value="ECO:0007669"/>
    <property type="project" value="UniProtKB-KW"/>
</dbReference>
<evidence type="ECO:0000259" key="9">
    <source>
        <dbReference type="PROSITE" id="PS50280"/>
    </source>
</evidence>